<organism evidence="2 3">
    <name type="scientific">Auraticoccus monumenti</name>
    <dbReference type="NCBI Taxonomy" id="675864"/>
    <lineage>
        <taxon>Bacteria</taxon>
        <taxon>Bacillati</taxon>
        <taxon>Actinomycetota</taxon>
        <taxon>Actinomycetes</taxon>
        <taxon>Propionibacteriales</taxon>
        <taxon>Propionibacteriaceae</taxon>
        <taxon>Auraticoccus</taxon>
    </lineage>
</organism>
<dbReference type="AlphaFoldDB" id="A0A1G7E5I6"/>
<sequence>MHAVTAVVGATALLLQLVLVLTGAAVLVPTSRPPLPVALGRLVSYFTIQSNVLVTLGCAALALGRDGLVWRWVRTASLLGITVTGVVHWFLLRPLLDLTGASALADTLLHLVVPALALLGWLLVGPRPWTSPGLTAATLLWPVLWVGSTLVVGGSTGWYPYPFLDVGRLGAGPVALACVGVAAGFVVLGVILVLLDRWLPVPLAERNR</sequence>
<evidence type="ECO:0000256" key="1">
    <source>
        <dbReference type="SAM" id="Phobius"/>
    </source>
</evidence>
<evidence type="ECO:0000313" key="2">
    <source>
        <dbReference type="EMBL" id="SDE58645.1"/>
    </source>
</evidence>
<dbReference type="EMBL" id="LT629688">
    <property type="protein sequence ID" value="SDE58645.1"/>
    <property type="molecule type" value="Genomic_DNA"/>
</dbReference>
<feature type="transmembrane region" description="Helical" evidence="1">
    <location>
        <begin position="171"/>
        <end position="195"/>
    </location>
</feature>
<feature type="transmembrane region" description="Helical" evidence="1">
    <location>
        <begin position="42"/>
        <end position="63"/>
    </location>
</feature>
<dbReference type="NCBIfam" id="NF038065">
    <property type="entry name" value="Pr6Pr"/>
    <property type="match status" value="1"/>
</dbReference>
<evidence type="ECO:0008006" key="4">
    <source>
        <dbReference type="Google" id="ProtNLM"/>
    </source>
</evidence>
<dbReference type="OrthoDB" id="9809977at2"/>
<reference evidence="2 3" key="1">
    <citation type="submission" date="2016-10" db="EMBL/GenBank/DDBJ databases">
        <authorList>
            <person name="de Groot N.N."/>
        </authorList>
    </citation>
    <scope>NUCLEOTIDE SEQUENCE [LARGE SCALE GENOMIC DNA]</scope>
    <source>
        <strain evidence="2 3">MON 2.2</strain>
    </source>
</reference>
<keyword evidence="1" id="KW-0472">Membrane</keyword>
<dbReference type="Proteomes" id="UP000198546">
    <property type="component" value="Chromosome i"/>
</dbReference>
<proteinExistence type="predicted"/>
<feature type="transmembrane region" description="Helical" evidence="1">
    <location>
        <begin position="104"/>
        <end position="124"/>
    </location>
</feature>
<dbReference type="InterPro" id="IPR049713">
    <property type="entry name" value="Pr6Pr-like"/>
</dbReference>
<dbReference type="STRING" id="675864.SAMN04489747_3821"/>
<keyword evidence="3" id="KW-1185">Reference proteome</keyword>
<name>A0A1G7E5I6_9ACTN</name>
<accession>A0A1G7E5I6</accession>
<dbReference type="RefSeq" id="WP_090595702.1">
    <property type="nucleotide sequence ID" value="NZ_LT629688.1"/>
</dbReference>
<gene>
    <name evidence="2" type="ORF">SAMN04489747_3821</name>
</gene>
<feature type="transmembrane region" description="Helical" evidence="1">
    <location>
        <begin position="75"/>
        <end position="92"/>
    </location>
</feature>
<keyword evidence="1" id="KW-1133">Transmembrane helix</keyword>
<protein>
    <recommendedName>
        <fullName evidence="4">FAR-17a/AIG1-like protein</fullName>
    </recommendedName>
</protein>
<evidence type="ECO:0000313" key="3">
    <source>
        <dbReference type="Proteomes" id="UP000198546"/>
    </source>
</evidence>
<keyword evidence="1" id="KW-0812">Transmembrane</keyword>
<feature type="transmembrane region" description="Helical" evidence="1">
    <location>
        <begin position="136"/>
        <end position="159"/>
    </location>
</feature>